<dbReference type="InterPro" id="IPR055570">
    <property type="entry name" value="DUF7146"/>
</dbReference>
<proteinExistence type="predicted"/>
<name>A0A1R3WAS2_9RHOB</name>
<evidence type="ECO:0000259" key="1">
    <source>
        <dbReference type="PROSITE" id="PS50880"/>
    </source>
</evidence>
<keyword evidence="3" id="KW-1185">Reference proteome</keyword>
<accession>A0A1R3WAS2</accession>
<sequence>MTIYETDVRAITAALGGRWYGRYGAAPCPVCQPERRKEQNALTVAERNTRLLLHCKKGGCRFEDIAAVLGLRSGGYRDPDAGVVTRRKAEQKAQTARRERQALRLWREALPIEGTPAETYLRGRGITCDLPDTLRFHPECWHGPTARRLPAMVAHVSGAERFAVHRTYLGSDGRNKAMAEPSKMMLGRTLGGAVRLVEGPDGLAVAEGIETALSLACGLLRGRPSIWAALSAGGLVALRLPDRPGKLIIATDGDRAGHEAGYRLATRAHALGWQVSLLRHVASLGPGRAVPWP</sequence>
<dbReference type="Pfam" id="PF13362">
    <property type="entry name" value="Toprim_3"/>
    <property type="match status" value="1"/>
</dbReference>
<dbReference type="CDD" id="cd01029">
    <property type="entry name" value="TOPRIM_primases"/>
    <property type="match status" value="1"/>
</dbReference>
<organism evidence="2 3">
    <name type="scientific">Pontibaca methylaminivorans</name>
    <dbReference type="NCBI Taxonomy" id="515897"/>
    <lineage>
        <taxon>Bacteria</taxon>
        <taxon>Pseudomonadati</taxon>
        <taxon>Pseudomonadota</taxon>
        <taxon>Alphaproteobacteria</taxon>
        <taxon>Rhodobacterales</taxon>
        <taxon>Roseobacteraceae</taxon>
        <taxon>Pontibaca</taxon>
    </lineage>
</organism>
<dbReference type="STRING" id="515897.SAMN05421849_0230"/>
<gene>
    <name evidence="2" type="ORF">SAMN05421849_0230</name>
</gene>
<dbReference type="Pfam" id="PF23639">
    <property type="entry name" value="DUF7146"/>
    <property type="match status" value="1"/>
</dbReference>
<dbReference type="EMBL" id="FTPS01000001">
    <property type="protein sequence ID" value="SIT74896.1"/>
    <property type="molecule type" value="Genomic_DNA"/>
</dbReference>
<dbReference type="Proteomes" id="UP000192455">
    <property type="component" value="Unassembled WGS sequence"/>
</dbReference>
<feature type="domain" description="Toprim" evidence="1">
    <location>
        <begin position="201"/>
        <end position="283"/>
    </location>
</feature>
<dbReference type="OrthoDB" id="9811157at2"/>
<evidence type="ECO:0000313" key="3">
    <source>
        <dbReference type="Proteomes" id="UP000192455"/>
    </source>
</evidence>
<dbReference type="InterPro" id="IPR006171">
    <property type="entry name" value="TOPRIM_dom"/>
</dbReference>
<dbReference type="RefSeq" id="WP_076646518.1">
    <property type="nucleotide sequence ID" value="NZ_FTPS01000001.1"/>
</dbReference>
<protein>
    <submittedName>
        <fullName evidence="2">Toprim domain-containing protein</fullName>
    </submittedName>
</protein>
<evidence type="ECO:0000313" key="2">
    <source>
        <dbReference type="EMBL" id="SIT74896.1"/>
    </source>
</evidence>
<dbReference type="InterPro" id="IPR034154">
    <property type="entry name" value="TOPRIM_DnaG/twinkle"/>
</dbReference>
<dbReference type="PROSITE" id="PS50880">
    <property type="entry name" value="TOPRIM"/>
    <property type="match status" value="1"/>
</dbReference>
<dbReference type="AlphaFoldDB" id="A0A1R3WAS2"/>
<reference evidence="2 3" key="1">
    <citation type="submission" date="2017-01" db="EMBL/GenBank/DDBJ databases">
        <authorList>
            <person name="Mah S.A."/>
            <person name="Swanson W.J."/>
            <person name="Moy G.W."/>
            <person name="Vacquier V.D."/>
        </authorList>
    </citation>
    <scope>NUCLEOTIDE SEQUENCE [LARGE SCALE GENOMIC DNA]</scope>
    <source>
        <strain evidence="2 3">DSM 21219</strain>
    </source>
</reference>